<dbReference type="EMBL" id="VCAO01000005">
    <property type="protein sequence ID" value="TMM47125.1"/>
    <property type="molecule type" value="Genomic_DNA"/>
</dbReference>
<evidence type="ECO:0000313" key="1">
    <source>
        <dbReference type="EMBL" id="TMM47125.1"/>
    </source>
</evidence>
<reference evidence="1 2" key="1">
    <citation type="submission" date="2019-05" db="EMBL/GenBank/DDBJ databases">
        <title>Erythrobacter marisflavi sp. nov., isolated from isolated from water of an estuary environment.</title>
        <authorList>
            <person name="Yoon J.-H."/>
        </authorList>
    </citation>
    <scope>NUCLEOTIDE SEQUENCE [LARGE SCALE GENOMIC DNA]</scope>
    <source>
        <strain evidence="1 2">KEM-5</strain>
    </source>
</reference>
<dbReference type="OrthoDB" id="7409122at2"/>
<gene>
    <name evidence="1" type="ORF">FEV51_10040</name>
</gene>
<comment type="caution">
    <text evidence="1">The sequence shown here is derived from an EMBL/GenBank/DDBJ whole genome shotgun (WGS) entry which is preliminary data.</text>
</comment>
<keyword evidence="2" id="KW-1185">Reference proteome</keyword>
<accession>A0A5S3P344</accession>
<dbReference type="AlphaFoldDB" id="A0A5S3P344"/>
<proteinExistence type="predicted"/>
<organism evidence="1 2">
    <name type="scientific">Qipengyuania marisflavi</name>
    <dbReference type="NCBI Taxonomy" id="2486356"/>
    <lineage>
        <taxon>Bacteria</taxon>
        <taxon>Pseudomonadati</taxon>
        <taxon>Pseudomonadota</taxon>
        <taxon>Alphaproteobacteria</taxon>
        <taxon>Sphingomonadales</taxon>
        <taxon>Erythrobacteraceae</taxon>
        <taxon>Qipengyuania</taxon>
    </lineage>
</organism>
<dbReference type="RefSeq" id="WP_138618537.1">
    <property type="nucleotide sequence ID" value="NZ_VCAO01000005.1"/>
</dbReference>
<name>A0A5S3P344_9SPHN</name>
<dbReference type="Proteomes" id="UP000309668">
    <property type="component" value="Unassembled WGS sequence"/>
</dbReference>
<evidence type="ECO:0000313" key="2">
    <source>
        <dbReference type="Proteomes" id="UP000309668"/>
    </source>
</evidence>
<protein>
    <submittedName>
        <fullName evidence="1">Uncharacterized protein</fullName>
    </submittedName>
</protein>
<sequence length="140" mass="15022">MATGGIDQHQLDRLFTAALEAAAALVEKQGKFLPLLFELRKGGDIQAVAVLEKESLDSAQSVLDRFAQILRPRAADGTIRAVAIAQHQSGQIAVRLRAANYAADIAVPYDLATSGILRRTRKLTLGALQMQPAENDIFGA</sequence>